<dbReference type="Pfam" id="PF03184">
    <property type="entry name" value="DDE_1"/>
    <property type="match status" value="1"/>
</dbReference>
<organism evidence="2 3">
    <name type="scientific">Dendrothele bispora (strain CBS 962.96)</name>
    <dbReference type="NCBI Taxonomy" id="1314807"/>
    <lineage>
        <taxon>Eukaryota</taxon>
        <taxon>Fungi</taxon>
        <taxon>Dikarya</taxon>
        <taxon>Basidiomycota</taxon>
        <taxon>Agaricomycotina</taxon>
        <taxon>Agaricomycetes</taxon>
        <taxon>Agaricomycetidae</taxon>
        <taxon>Agaricales</taxon>
        <taxon>Agaricales incertae sedis</taxon>
        <taxon>Dendrothele</taxon>
    </lineage>
</organism>
<proteinExistence type="predicted"/>
<name>A0A4S8KT37_DENBC</name>
<dbReference type="OrthoDB" id="3341102at2759"/>
<dbReference type="AlphaFoldDB" id="A0A4S8KT37"/>
<protein>
    <recommendedName>
        <fullName evidence="1">DDE-1 domain-containing protein</fullName>
    </recommendedName>
</protein>
<evidence type="ECO:0000313" key="2">
    <source>
        <dbReference type="EMBL" id="THU78841.1"/>
    </source>
</evidence>
<dbReference type="GO" id="GO:0003676">
    <property type="term" value="F:nucleic acid binding"/>
    <property type="evidence" value="ECO:0007669"/>
    <property type="project" value="InterPro"/>
</dbReference>
<reference evidence="2 3" key="1">
    <citation type="journal article" date="2019" name="Nat. Ecol. Evol.">
        <title>Megaphylogeny resolves global patterns of mushroom evolution.</title>
        <authorList>
            <person name="Varga T."/>
            <person name="Krizsan K."/>
            <person name="Foldi C."/>
            <person name="Dima B."/>
            <person name="Sanchez-Garcia M."/>
            <person name="Sanchez-Ramirez S."/>
            <person name="Szollosi G.J."/>
            <person name="Szarkandi J.G."/>
            <person name="Papp V."/>
            <person name="Albert L."/>
            <person name="Andreopoulos W."/>
            <person name="Angelini C."/>
            <person name="Antonin V."/>
            <person name="Barry K.W."/>
            <person name="Bougher N.L."/>
            <person name="Buchanan P."/>
            <person name="Buyck B."/>
            <person name="Bense V."/>
            <person name="Catcheside P."/>
            <person name="Chovatia M."/>
            <person name="Cooper J."/>
            <person name="Damon W."/>
            <person name="Desjardin D."/>
            <person name="Finy P."/>
            <person name="Geml J."/>
            <person name="Haridas S."/>
            <person name="Hughes K."/>
            <person name="Justo A."/>
            <person name="Karasinski D."/>
            <person name="Kautmanova I."/>
            <person name="Kiss B."/>
            <person name="Kocsube S."/>
            <person name="Kotiranta H."/>
            <person name="LaButti K.M."/>
            <person name="Lechner B.E."/>
            <person name="Liimatainen K."/>
            <person name="Lipzen A."/>
            <person name="Lukacs Z."/>
            <person name="Mihaltcheva S."/>
            <person name="Morgado L.N."/>
            <person name="Niskanen T."/>
            <person name="Noordeloos M.E."/>
            <person name="Ohm R.A."/>
            <person name="Ortiz-Santana B."/>
            <person name="Ovrebo C."/>
            <person name="Racz N."/>
            <person name="Riley R."/>
            <person name="Savchenko A."/>
            <person name="Shiryaev A."/>
            <person name="Soop K."/>
            <person name="Spirin V."/>
            <person name="Szebenyi C."/>
            <person name="Tomsovsky M."/>
            <person name="Tulloss R.E."/>
            <person name="Uehling J."/>
            <person name="Grigoriev I.V."/>
            <person name="Vagvolgyi C."/>
            <person name="Papp T."/>
            <person name="Martin F.M."/>
            <person name="Miettinen O."/>
            <person name="Hibbett D.S."/>
            <person name="Nagy L.G."/>
        </authorList>
    </citation>
    <scope>NUCLEOTIDE SEQUENCE [LARGE SCALE GENOMIC DNA]</scope>
    <source>
        <strain evidence="2 3">CBS 962.96</strain>
    </source>
</reference>
<dbReference type="Proteomes" id="UP000297245">
    <property type="component" value="Unassembled WGS sequence"/>
</dbReference>
<gene>
    <name evidence="2" type="ORF">K435DRAFT_699268</name>
</gene>
<evidence type="ECO:0000313" key="3">
    <source>
        <dbReference type="Proteomes" id="UP000297245"/>
    </source>
</evidence>
<sequence>MEQKPEILDKTFPDGSKFQASDSFVRSWLHDALNWSRRKGTRTAHKLPVDWEDQCERSFLRKVYMIKHQDMLPAFYVNSDQSQYQFAPGDKMTWAETGASQVDLHGNDEKRAFTLMVSVAADGMLLPFQAIYAGMSDRSCPSTKAPGYDEAKAAKFIFEPSGTNTYWSNLERMKSFVDKILAPYFEDAKKAAGRPPTQKTCWQIDVWSVHRSAVFREWMKENHPTIILDYVPGGCTGVAQPCDVGMQRPLKHSAKKSYHEDIVQEVMDQLKRGQKVVVMDKRIAVHRDRSVRWLVNAHKALNKKELVLKVSIRT</sequence>
<accession>A0A4S8KT37</accession>
<dbReference type="EMBL" id="ML180124">
    <property type="protein sequence ID" value="THU78841.1"/>
    <property type="molecule type" value="Genomic_DNA"/>
</dbReference>
<keyword evidence="3" id="KW-1185">Reference proteome</keyword>
<feature type="domain" description="DDE-1" evidence="1">
    <location>
        <begin position="113"/>
        <end position="306"/>
    </location>
</feature>
<evidence type="ECO:0000259" key="1">
    <source>
        <dbReference type="Pfam" id="PF03184"/>
    </source>
</evidence>
<dbReference type="InterPro" id="IPR004875">
    <property type="entry name" value="DDE_SF_endonuclease_dom"/>
</dbReference>